<dbReference type="GO" id="GO:0030276">
    <property type="term" value="F:clathrin binding"/>
    <property type="evidence" value="ECO:0007669"/>
    <property type="project" value="InterPro"/>
</dbReference>
<evidence type="ECO:0000256" key="12">
    <source>
        <dbReference type="SAM" id="MobiDB-lite"/>
    </source>
</evidence>
<evidence type="ECO:0000256" key="8">
    <source>
        <dbReference type="ARBA" id="ARBA00023329"/>
    </source>
</evidence>
<proteinExistence type="inferred from homology"/>
<dbReference type="SMART" id="SM00809">
    <property type="entry name" value="Alpha_adaptinC2"/>
    <property type="match status" value="1"/>
</dbReference>
<dbReference type="InterPro" id="IPR013041">
    <property type="entry name" value="Clathrin_app_Ig-like_sf"/>
</dbReference>
<evidence type="ECO:0000256" key="11">
    <source>
        <dbReference type="PIRNR" id="PIRNR002291"/>
    </source>
</evidence>
<organism evidence="15 16">
    <name type="scientific">Canna indica</name>
    <name type="common">Indian-shot</name>
    <dbReference type="NCBI Taxonomy" id="4628"/>
    <lineage>
        <taxon>Eukaryota</taxon>
        <taxon>Viridiplantae</taxon>
        <taxon>Streptophyta</taxon>
        <taxon>Embryophyta</taxon>
        <taxon>Tracheophyta</taxon>
        <taxon>Spermatophyta</taxon>
        <taxon>Magnoliopsida</taxon>
        <taxon>Liliopsida</taxon>
        <taxon>Zingiberales</taxon>
        <taxon>Cannaceae</taxon>
        <taxon>Canna</taxon>
    </lineage>
</organism>
<dbReference type="InterPro" id="IPR016342">
    <property type="entry name" value="AP_complex_bsu_1_2_4"/>
</dbReference>
<dbReference type="PANTHER" id="PTHR11134">
    <property type="entry name" value="ADAPTOR COMPLEX SUBUNIT BETA FAMILY MEMBER"/>
    <property type="match status" value="1"/>
</dbReference>
<dbReference type="SUPFAM" id="SSF49348">
    <property type="entry name" value="Clathrin adaptor appendage domain"/>
    <property type="match status" value="1"/>
</dbReference>
<dbReference type="SUPFAM" id="SSF48371">
    <property type="entry name" value="ARM repeat"/>
    <property type="match status" value="1"/>
</dbReference>
<dbReference type="InterPro" id="IPR016024">
    <property type="entry name" value="ARM-type_fold"/>
</dbReference>
<comment type="subunit">
    <text evidence="10 11">Adaptor protein complexes are heterotetramers composed of two large adaptins (beta-type subunit and alpha-type or delta-type or epsilon-type or gamma-type subunit), a medium adaptin (mu-type subunit) and a small adaptin (sigma-type subunit).</text>
</comment>
<evidence type="ECO:0000259" key="13">
    <source>
        <dbReference type="SMART" id="SM00809"/>
    </source>
</evidence>
<dbReference type="AlphaFoldDB" id="A0AAQ3L2B1"/>
<evidence type="ECO:0000256" key="7">
    <source>
        <dbReference type="ARBA" id="ARBA00023136"/>
    </source>
</evidence>
<evidence type="ECO:0000256" key="3">
    <source>
        <dbReference type="ARBA" id="ARBA00006613"/>
    </source>
</evidence>
<keyword evidence="7 11" id="KW-0472">Membrane</keyword>
<evidence type="ECO:0000256" key="6">
    <source>
        <dbReference type="ARBA" id="ARBA00023034"/>
    </source>
</evidence>
<dbReference type="EMBL" id="CP136898">
    <property type="protein sequence ID" value="WOL18969.1"/>
    <property type="molecule type" value="Genomic_DNA"/>
</dbReference>
<dbReference type="Pfam" id="PF01602">
    <property type="entry name" value="Adaptin_N"/>
    <property type="match status" value="1"/>
</dbReference>
<keyword evidence="5 11" id="KW-0653">Protein transport</keyword>
<dbReference type="InterPro" id="IPR012295">
    <property type="entry name" value="TBP_dom_sf"/>
</dbReference>
<evidence type="ECO:0000256" key="5">
    <source>
        <dbReference type="ARBA" id="ARBA00022927"/>
    </source>
</evidence>
<dbReference type="InterPro" id="IPR013037">
    <property type="entry name" value="Clathrin_b-adaptin_app_Ig-like"/>
</dbReference>
<dbReference type="InterPro" id="IPR011989">
    <property type="entry name" value="ARM-like"/>
</dbReference>
<feature type="region of interest" description="Disordered" evidence="12">
    <location>
        <begin position="586"/>
        <end position="642"/>
    </location>
</feature>
<dbReference type="Gene3D" id="1.25.10.10">
    <property type="entry name" value="Leucine-rich Repeat Variant"/>
    <property type="match status" value="1"/>
</dbReference>
<dbReference type="InterPro" id="IPR026739">
    <property type="entry name" value="AP_beta"/>
</dbReference>
<evidence type="ECO:0000256" key="9">
    <source>
        <dbReference type="ARBA" id="ARBA00056315"/>
    </source>
</evidence>
<feature type="domain" description="Beta-adaptin appendage C-terminal subdomain" evidence="14">
    <location>
        <begin position="787"/>
        <end position="898"/>
    </location>
</feature>
<dbReference type="InterPro" id="IPR008152">
    <property type="entry name" value="Clathrin_a/b/g-adaptin_app_Ig"/>
</dbReference>
<feature type="compositionally biased region" description="Low complexity" evidence="12">
    <location>
        <begin position="618"/>
        <end position="641"/>
    </location>
</feature>
<dbReference type="SUPFAM" id="SSF55711">
    <property type="entry name" value="Subdomain of clathrin and coatomer appendage domain"/>
    <property type="match status" value="1"/>
</dbReference>
<dbReference type="InterPro" id="IPR009028">
    <property type="entry name" value="Coatomer/calthrin_app_sub_C"/>
</dbReference>
<dbReference type="Proteomes" id="UP001327560">
    <property type="component" value="Chromosome 9"/>
</dbReference>
<dbReference type="GO" id="GO:0030131">
    <property type="term" value="C:clathrin adaptor complex"/>
    <property type="evidence" value="ECO:0007669"/>
    <property type="project" value="InterPro"/>
</dbReference>
<evidence type="ECO:0000259" key="14">
    <source>
        <dbReference type="SMART" id="SM01020"/>
    </source>
</evidence>
<dbReference type="Gene3D" id="2.60.40.1150">
    <property type="match status" value="1"/>
</dbReference>
<protein>
    <recommendedName>
        <fullName evidence="11">Beta-adaptin-like protein</fullName>
    </recommendedName>
</protein>
<accession>A0AAQ3L2B1</accession>
<dbReference type="InterPro" id="IPR002553">
    <property type="entry name" value="Clathrin/coatomer_adapt-like_N"/>
</dbReference>
<dbReference type="Gene3D" id="3.30.310.10">
    <property type="entry name" value="TATA-Binding Protein"/>
    <property type="match status" value="1"/>
</dbReference>
<dbReference type="FunFam" id="3.30.310.10:FF:000012">
    <property type="entry name" value="Beta-adaptin-like protein"/>
    <property type="match status" value="1"/>
</dbReference>
<keyword evidence="4 11" id="KW-0813">Transport</keyword>
<dbReference type="GO" id="GO:0030665">
    <property type="term" value="C:clathrin-coated vesicle membrane"/>
    <property type="evidence" value="ECO:0007669"/>
    <property type="project" value="UniProtKB-SubCell"/>
</dbReference>
<comment type="similarity">
    <text evidence="3 11">Belongs to the adaptor complexes large subunit family.</text>
</comment>
<dbReference type="Pfam" id="PF09066">
    <property type="entry name" value="B2-adapt-app_C"/>
    <property type="match status" value="1"/>
</dbReference>
<keyword evidence="6" id="KW-0333">Golgi apparatus</keyword>
<dbReference type="FunFam" id="1.25.10.10:FF:000002">
    <property type="entry name" value="AP complex subunit beta"/>
    <property type="match status" value="1"/>
</dbReference>
<dbReference type="InterPro" id="IPR015151">
    <property type="entry name" value="B-adaptin_app_sub_C"/>
</dbReference>
<gene>
    <name evidence="15" type="ORF">Cni_G27766</name>
</gene>
<evidence type="ECO:0000313" key="16">
    <source>
        <dbReference type="Proteomes" id="UP001327560"/>
    </source>
</evidence>
<evidence type="ECO:0000256" key="2">
    <source>
        <dbReference type="ARBA" id="ARBA00004601"/>
    </source>
</evidence>
<reference evidence="15 16" key="1">
    <citation type="submission" date="2023-10" db="EMBL/GenBank/DDBJ databases">
        <title>Chromosome-scale genome assembly provides insights into flower coloration mechanisms of Canna indica.</title>
        <authorList>
            <person name="Li C."/>
        </authorList>
    </citation>
    <scope>NUCLEOTIDE SEQUENCE [LARGE SCALE GENOMIC DNA]</scope>
    <source>
        <tissue evidence="15">Flower</tissue>
    </source>
</reference>
<name>A0AAQ3L2B1_9LILI</name>
<dbReference type="FunFam" id="2.60.40.1150:FF:000002">
    <property type="entry name" value="Beta-adaptin-like protein C"/>
    <property type="match status" value="1"/>
</dbReference>
<evidence type="ECO:0000313" key="15">
    <source>
        <dbReference type="EMBL" id="WOL18969.1"/>
    </source>
</evidence>
<dbReference type="Pfam" id="PF02883">
    <property type="entry name" value="Alpha_adaptinC2"/>
    <property type="match status" value="1"/>
</dbReference>
<dbReference type="GO" id="GO:0016192">
    <property type="term" value="P:vesicle-mediated transport"/>
    <property type="evidence" value="ECO:0007669"/>
    <property type="project" value="InterPro"/>
</dbReference>
<dbReference type="SMART" id="SM01020">
    <property type="entry name" value="B2-adapt-app_C"/>
    <property type="match status" value="1"/>
</dbReference>
<feature type="domain" description="Clathrin adaptor alpha/beta/gamma-adaptin appendage Ig-like subdomain" evidence="13">
    <location>
        <begin position="664"/>
        <end position="778"/>
    </location>
</feature>
<comment type="subcellular location">
    <subcellularLocation>
        <location evidence="1">Cytoplasmic vesicle</location>
        <location evidence="1">Clathrin-coated vesicle membrane</location>
        <topology evidence="1">Peripheral membrane protein</topology>
        <orientation evidence="1">Cytoplasmic side</orientation>
    </subcellularLocation>
    <subcellularLocation>
        <location evidence="2">Golgi apparatus</location>
        <location evidence="2">trans-Golgi network</location>
    </subcellularLocation>
</comment>
<keyword evidence="8" id="KW-0968">Cytoplasmic vesicle</keyword>
<evidence type="ECO:0000256" key="4">
    <source>
        <dbReference type="ARBA" id="ARBA00022448"/>
    </source>
</evidence>
<sequence length="898" mass="99661">MSGHDSKYFSTTKKGEIPELKEELNSQYKDKRKDAVKKVIAAMTVGKDVSSLFTDVVNCMQTENLELKKLVYLYLINYAKSQPDLAILAVNTFVKDSQDPNPLIRALAVRTMGCIRVDKITEYLCDPLQRCLKDDDPYVRKTAAICVAKLYDINAELVEDRGFLETLKDLLSDNNPMVVANAVAALAEIHENSSQPIFEITSHTLSKLLTALNECTEWGQVFILDALSRYKASDAREAENIVERVTPRLQHANCAVVLSAVKMILQQMELITSTDVIRNLCKKMAPPLVTLLSAEPEIQYVALRNINLIVQKRPTILAHEIKVFFCKYNDPIYVKMEKLEIMIKLASDRNIDQVLLEFKEYATEVDVDFVRKAVRAIGRCAIKLERAAERCISVLLELIKIKVNYVVQEAIIVIKDIFRRYPNTYESIIATLCENLDTLDEPEAKASMIWIIGEYAERIDNADELLESFLETFPEEPALVQLQLLTATVKLFLKKPTEGPQQMIQAVLNNATLETDNPDLRDRAYIYWRLLSTDPEAAKDVVLAEKPVISDGSNQLDPSLLDDLLANIATLSSVYHKTPDAFVSRAKTATPRPDDDDFADGSGAAYSESPSNAVDGVSASPRSASAANAETRQQAPTTAVPAPVPDLLGDLIGLDNAIVPVDQPTTPTEPPLPILLPSSTGQGLQISAQLIRRDGQIFYAMLFENNTQVVLDGFMIQFNKNTFGLAAAGPLQVPPLQPGASARTLLPMVLFQNVLPGPASTLLQVAVKNNQQPVWYFNDKISLHVLFGEDGRMERANFLETWKTLPDNNEVGKDLSNSVINNVDAVIEHLTASNIFFVAKRRNANKDLLYLSAKIPRGIHFLIELTAVVGVPGVKCAVKTPSPEMAPLFFEAMETLLM</sequence>
<evidence type="ECO:0000256" key="10">
    <source>
        <dbReference type="ARBA" id="ARBA00065056"/>
    </source>
</evidence>
<evidence type="ECO:0000256" key="1">
    <source>
        <dbReference type="ARBA" id="ARBA00004145"/>
    </source>
</evidence>
<dbReference type="GO" id="GO:0006886">
    <property type="term" value="P:intracellular protein transport"/>
    <property type="evidence" value="ECO:0007669"/>
    <property type="project" value="InterPro"/>
</dbReference>
<comment type="function">
    <text evidence="9 11">Subunit of clathrin-associated adaptor protein complex that plays a role in protein sorting in the late-Golgi/trans-Golgi network (TGN) and/or endosomes. The AP complexes mediate both the recruitment of clathrin to membranes and the recognition of sorting signals within the cytosolic tails of transmembrane cargo molecules.</text>
</comment>
<keyword evidence="16" id="KW-1185">Reference proteome</keyword>
<dbReference type="GO" id="GO:0005794">
    <property type="term" value="C:Golgi apparatus"/>
    <property type="evidence" value="ECO:0007669"/>
    <property type="project" value="UniProtKB-SubCell"/>
</dbReference>
<dbReference type="PIRSF" id="PIRSF002291">
    <property type="entry name" value="AP_complex_beta"/>
    <property type="match status" value="1"/>
</dbReference>